<comment type="caution">
    <text evidence="2">The sequence shown here is derived from an EMBL/GenBank/DDBJ whole genome shotgun (WGS) entry which is preliminary data.</text>
</comment>
<keyword evidence="1" id="KW-1133">Transmembrane helix</keyword>
<reference evidence="2 3" key="1">
    <citation type="submission" date="2011-02" db="EMBL/GenBank/DDBJ databases">
        <authorList>
            <person name="Weinstock G."/>
            <person name="Sodergren E."/>
            <person name="Clifton S."/>
            <person name="Fulton L."/>
            <person name="Fulton B."/>
            <person name="Courtney L."/>
            <person name="Fronick C."/>
            <person name="Harrison M."/>
            <person name="Strong C."/>
            <person name="Farmer C."/>
            <person name="Delahaunty K."/>
            <person name="Markovic C."/>
            <person name="Hall O."/>
            <person name="Minx P."/>
            <person name="Tomlinson C."/>
            <person name="Mitreva M."/>
            <person name="Hou S."/>
            <person name="Chen J."/>
            <person name="Wollam A."/>
            <person name="Pepin K.H."/>
            <person name="Johnson M."/>
            <person name="Bhonagiri V."/>
            <person name="Zhang X."/>
            <person name="Suruliraj S."/>
            <person name="Warren W."/>
            <person name="Chinwalla A."/>
            <person name="Mardis E.R."/>
            <person name="Wilson R.K."/>
        </authorList>
    </citation>
    <scope>NUCLEOTIDE SEQUENCE [LARGE SCALE GENOMIC DNA]</scope>
    <source>
        <strain evidence="2 3">YIT 12056</strain>
    </source>
</reference>
<sequence length="48" mass="5559">MTPFTPPKITSKQVWNDLFFYYILLIILFVYILQSAVMDISLQCGKSA</sequence>
<keyword evidence="1" id="KW-0472">Membrane</keyword>
<keyword evidence="3" id="KW-1185">Reference proteome</keyword>
<proteinExistence type="predicted"/>
<accession>A0ABP2KNA3</accession>
<feature type="transmembrane region" description="Helical" evidence="1">
    <location>
        <begin position="20"/>
        <end position="42"/>
    </location>
</feature>
<evidence type="ECO:0000256" key="1">
    <source>
        <dbReference type="SAM" id="Phobius"/>
    </source>
</evidence>
<keyword evidence="1" id="KW-0812">Transmembrane</keyword>
<dbReference type="Proteomes" id="UP000010321">
    <property type="component" value="Unassembled WGS sequence"/>
</dbReference>
<protein>
    <submittedName>
        <fullName evidence="2">Conserved domain protein</fullName>
    </submittedName>
</protein>
<evidence type="ECO:0000313" key="2">
    <source>
        <dbReference type="EMBL" id="EGF49791.1"/>
    </source>
</evidence>
<name>A0ABP2KNA3_9BACE</name>
<organism evidence="2 3">
    <name type="scientific">Bacteroides clarus YIT 12056</name>
    <dbReference type="NCBI Taxonomy" id="762984"/>
    <lineage>
        <taxon>Bacteria</taxon>
        <taxon>Pseudomonadati</taxon>
        <taxon>Bacteroidota</taxon>
        <taxon>Bacteroidia</taxon>
        <taxon>Bacteroidales</taxon>
        <taxon>Bacteroidaceae</taxon>
        <taxon>Bacteroides</taxon>
    </lineage>
</organism>
<dbReference type="EMBL" id="AFBM01000031">
    <property type="protein sequence ID" value="EGF49791.1"/>
    <property type="molecule type" value="Genomic_DNA"/>
</dbReference>
<evidence type="ECO:0000313" key="3">
    <source>
        <dbReference type="Proteomes" id="UP000010321"/>
    </source>
</evidence>
<gene>
    <name evidence="2" type="ORF">HMPREF9445_03164</name>
</gene>